<feature type="compositionally biased region" description="Basic residues" evidence="1">
    <location>
        <begin position="74"/>
        <end position="90"/>
    </location>
</feature>
<dbReference type="InterPro" id="IPR013951">
    <property type="entry name" value="Rxt3"/>
</dbReference>
<comment type="caution">
    <text evidence="2">The sequence shown here is derived from an EMBL/GenBank/DDBJ whole genome shotgun (WGS) entry which is preliminary data.</text>
</comment>
<evidence type="ECO:0000313" key="2">
    <source>
        <dbReference type="EMBL" id="KAI3406747.2"/>
    </source>
</evidence>
<evidence type="ECO:0000256" key="1">
    <source>
        <dbReference type="SAM" id="MobiDB-lite"/>
    </source>
</evidence>
<accession>A0AAI9T182</accession>
<reference evidence="2" key="1">
    <citation type="journal article" date="2022" name="DNA Res.">
        <title>Genome analysis of five recently described species of the CUG-Ser clade uncovers Candida theae as a new hybrid lineage with pathogenic potential in the Candida parapsilosis species complex.</title>
        <authorList>
            <person name="Mixao V."/>
            <person name="Del Olmo V."/>
            <person name="Hegedusova E."/>
            <person name="Saus E."/>
            <person name="Pryszcz L."/>
            <person name="Cillingova A."/>
            <person name="Nosek J."/>
            <person name="Gabaldon T."/>
        </authorList>
    </citation>
    <scope>NUCLEOTIDE SEQUENCE</scope>
    <source>
        <strain evidence="2">CBS 10844</strain>
    </source>
</reference>
<gene>
    <name evidence="2" type="ORF">KGF56_000352</name>
</gene>
<feature type="compositionally biased region" description="Polar residues" evidence="1">
    <location>
        <begin position="115"/>
        <end position="128"/>
    </location>
</feature>
<sequence>MSKESSVGSILSNNSLTPPQPNEKSLTIEASTTNAASSSPSQNSHGHHHHHHRFVHHHHVNQLSSHQLSSHQLSSHHHVNPSNPHHHHHIIQQPQPLPLHHHHHHHHHHRPQRQTNGLGQDNQPSPQQLHLKINEKIEQDRGKTKKRKEEDEREREKREKREKREEREEEEEEERNLLLRISCSTNNDKLSKRRKQNTPKLNIEPIVQLISELFPKRQFLGTIIYNPTTTWDTLQTQYLYGLKQDLQRTFQKSKQNYRDRCAEGDFKIETRYIPCIPPLPLEYINSIIEVIIPFRHIIEFKQDFRNEIVSKERELWGGTSGIYTDDSDILHVLLHMGLFNDSVDLSQWNKTWTREDIIKPRYVMHSDNDDGSTSEEAKEKEQVDDDVYGDLSVEILLLPPLPQYIGYFQNGINARSWNVAKHNDAKQQEHSGLSYVVYNIRWLRRGSYLQFSQLKQACFDEMQRDYQENENLIKHSNGWLFDYKTFKRIHG</sequence>
<keyword evidence="3" id="KW-1185">Reference proteome</keyword>
<feature type="region of interest" description="Disordered" evidence="1">
    <location>
        <begin position="1"/>
        <end position="176"/>
    </location>
</feature>
<dbReference type="RefSeq" id="XP_049182492.1">
    <property type="nucleotide sequence ID" value="XM_049324842.1"/>
</dbReference>
<proteinExistence type="predicted"/>
<evidence type="ECO:0008006" key="4">
    <source>
        <dbReference type="Google" id="ProtNLM"/>
    </source>
</evidence>
<dbReference type="Pfam" id="PF08642">
    <property type="entry name" value="Rxt3"/>
    <property type="match status" value="1"/>
</dbReference>
<dbReference type="AlphaFoldDB" id="A0AAI9T182"/>
<feature type="compositionally biased region" description="Basic residues" evidence="1">
    <location>
        <begin position="45"/>
        <end position="60"/>
    </location>
</feature>
<dbReference type="Proteomes" id="UP001202479">
    <property type="component" value="Unassembled WGS sequence"/>
</dbReference>
<feature type="compositionally biased region" description="Basic and acidic residues" evidence="1">
    <location>
        <begin position="132"/>
        <end position="166"/>
    </location>
</feature>
<evidence type="ECO:0000313" key="3">
    <source>
        <dbReference type="Proteomes" id="UP001202479"/>
    </source>
</evidence>
<feature type="compositionally biased region" description="Basic residues" evidence="1">
    <location>
        <begin position="99"/>
        <end position="112"/>
    </location>
</feature>
<organism evidence="2 3">
    <name type="scientific">Candida oxycetoniae</name>
    <dbReference type="NCBI Taxonomy" id="497107"/>
    <lineage>
        <taxon>Eukaryota</taxon>
        <taxon>Fungi</taxon>
        <taxon>Dikarya</taxon>
        <taxon>Ascomycota</taxon>
        <taxon>Saccharomycotina</taxon>
        <taxon>Pichiomycetes</taxon>
        <taxon>Debaryomycetaceae</taxon>
        <taxon>Candida/Lodderomyces clade</taxon>
        <taxon>Candida</taxon>
    </lineage>
</organism>
<name>A0AAI9T182_9ASCO</name>
<protein>
    <recommendedName>
        <fullName evidence="4">Rxt3-domain-containing protein</fullName>
    </recommendedName>
</protein>
<dbReference type="EMBL" id="JAHUZD010000021">
    <property type="protein sequence ID" value="KAI3406747.2"/>
    <property type="molecule type" value="Genomic_DNA"/>
</dbReference>
<feature type="compositionally biased region" description="Low complexity" evidence="1">
    <location>
        <begin position="30"/>
        <end position="44"/>
    </location>
</feature>
<dbReference type="GeneID" id="73377969"/>
<feature type="compositionally biased region" description="Low complexity" evidence="1">
    <location>
        <begin position="61"/>
        <end position="73"/>
    </location>
</feature>
<feature type="compositionally biased region" description="Polar residues" evidence="1">
    <location>
        <begin position="1"/>
        <end position="29"/>
    </location>
</feature>
<feature type="region of interest" description="Disordered" evidence="1">
    <location>
        <begin position="364"/>
        <end position="383"/>
    </location>
</feature>